<comment type="caution">
    <text evidence="2">The sequence shown here is derived from an EMBL/GenBank/DDBJ whole genome shotgun (WGS) entry which is preliminary data.</text>
</comment>
<dbReference type="InterPro" id="IPR029058">
    <property type="entry name" value="AB_hydrolase_fold"/>
</dbReference>
<dbReference type="SUPFAM" id="SSF53474">
    <property type="entry name" value="alpha/beta-Hydrolases"/>
    <property type="match status" value="1"/>
</dbReference>
<feature type="domain" description="AB hydrolase-1" evidence="1">
    <location>
        <begin position="4"/>
        <end position="217"/>
    </location>
</feature>
<proteinExistence type="predicted"/>
<dbReference type="AlphaFoldDB" id="A0A150P0K6"/>
<accession>A0A150P0K6</accession>
<evidence type="ECO:0000313" key="2">
    <source>
        <dbReference type="EMBL" id="KYF47988.1"/>
    </source>
</evidence>
<dbReference type="EMBL" id="JELY01003558">
    <property type="protein sequence ID" value="KYF47988.1"/>
    <property type="molecule type" value="Genomic_DNA"/>
</dbReference>
<dbReference type="Proteomes" id="UP000075420">
    <property type="component" value="Unassembled WGS sequence"/>
</dbReference>
<dbReference type="Pfam" id="PF12697">
    <property type="entry name" value="Abhydrolase_6"/>
    <property type="match status" value="1"/>
</dbReference>
<protein>
    <recommendedName>
        <fullName evidence="1">AB hydrolase-1 domain-containing protein</fullName>
    </recommendedName>
</protein>
<gene>
    <name evidence="2" type="ORF">BE08_30510</name>
</gene>
<name>A0A150P0K6_SORCE</name>
<reference evidence="2 3" key="1">
    <citation type="submission" date="2014-02" db="EMBL/GenBank/DDBJ databases">
        <title>The small core and large imbalanced accessory genome model reveals a collaborative survival strategy of Sorangium cellulosum strains in nature.</title>
        <authorList>
            <person name="Han K."/>
            <person name="Peng R."/>
            <person name="Blom J."/>
            <person name="Li Y.-Z."/>
        </authorList>
    </citation>
    <scope>NUCLEOTIDE SEQUENCE [LARGE SCALE GENOMIC DNA]</scope>
    <source>
        <strain evidence="2 3">So0157-25</strain>
    </source>
</reference>
<evidence type="ECO:0000313" key="3">
    <source>
        <dbReference type="Proteomes" id="UP000075420"/>
    </source>
</evidence>
<evidence type="ECO:0000259" key="1">
    <source>
        <dbReference type="Pfam" id="PF12697"/>
    </source>
</evidence>
<sequence length="228" mass="24985">MLLGFPLMASPWPGDPELAVLKGYLDRLTDRYRVLVVDYPSLGPGIGKSDPIPAGDLTAGRVCADLLAAADAAGFDRFAYWGFSWGGVVGLQLACRTDRLTALVCGGWPPLGAPYGDMLHITRKMAAAPEVPVRVDQFVTFYESVEGWPEAEAVQRIACPRMTFTGAADEMEYPGEIKLRIAPTIRERRGELERLGWHVTEIPGRDHGVFTDPATVVPIVREFLDRTV</sequence>
<organism evidence="2 3">
    <name type="scientific">Sorangium cellulosum</name>
    <name type="common">Polyangium cellulosum</name>
    <dbReference type="NCBI Taxonomy" id="56"/>
    <lineage>
        <taxon>Bacteria</taxon>
        <taxon>Pseudomonadati</taxon>
        <taxon>Myxococcota</taxon>
        <taxon>Polyangia</taxon>
        <taxon>Polyangiales</taxon>
        <taxon>Polyangiaceae</taxon>
        <taxon>Sorangium</taxon>
    </lineage>
</organism>
<dbReference type="Gene3D" id="3.40.50.1820">
    <property type="entry name" value="alpha/beta hydrolase"/>
    <property type="match status" value="1"/>
</dbReference>
<dbReference type="InterPro" id="IPR000073">
    <property type="entry name" value="AB_hydrolase_1"/>
</dbReference>